<reference evidence="1" key="1">
    <citation type="submission" date="2021-06" db="EMBL/GenBank/DDBJ databases">
        <authorList>
            <person name="Kallberg Y."/>
            <person name="Tangrot J."/>
            <person name="Rosling A."/>
        </authorList>
    </citation>
    <scope>NUCLEOTIDE SEQUENCE</scope>
    <source>
        <strain evidence="1">MA461A</strain>
    </source>
</reference>
<name>A0ACA9NG34_9GLOM</name>
<comment type="caution">
    <text evidence="1">The sequence shown here is derived from an EMBL/GenBank/DDBJ whole genome shotgun (WGS) entry which is preliminary data.</text>
</comment>
<feature type="non-terminal residue" evidence="1">
    <location>
        <position position="1"/>
    </location>
</feature>
<evidence type="ECO:0000313" key="2">
    <source>
        <dbReference type="Proteomes" id="UP000789920"/>
    </source>
</evidence>
<evidence type="ECO:0000313" key="1">
    <source>
        <dbReference type="EMBL" id="CAG8644447.1"/>
    </source>
</evidence>
<organism evidence="1 2">
    <name type="scientific">Racocetra persica</name>
    <dbReference type="NCBI Taxonomy" id="160502"/>
    <lineage>
        <taxon>Eukaryota</taxon>
        <taxon>Fungi</taxon>
        <taxon>Fungi incertae sedis</taxon>
        <taxon>Mucoromycota</taxon>
        <taxon>Glomeromycotina</taxon>
        <taxon>Glomeromycetes</taxon>
        <taxon>Diversisporales</taxon>
        <taxon>Gigasporaceae</taxon>
        <taxon>Racocetra</taxon>
    </lineage>
</organism>
<keyword evidence="2" id="KW-1185">Reference proteome</keyword>
<dbReference type="Proteomes" id="UP000789920">
    <property type="component" value="Unassembled WGS sequence"/>
</dbReference>
<sequence>NLEDICKNLGLPTEGVKTKLIQRLKTHSNLLTIPNRNLNLSNIRENEACKDNTVSDIDQHKTNLKADKNVIINNLREQI</sequence>
<accession>A0ACA9NG34</accession>
<protein>
    <submittedName>
        <fullName evidence="1">28298_t:CDS:1</fullName>
    </submittedName>
</protein>
<gene>
    <name evidence="1" type="ORF">RPERSI_LOCUS7611</name>
</gene>
<proteinExistence type="predicted"/>
<dbReference type="EMBL" id="CAJVQC010013049">
    <property type="protein sequence ID" value="CAG8644447.1"/>
    <property type="molecule type" value="Genomic_DNA"/>
</dbReference>